<protein>
    <submittedName>
        <fullName evidence="1">Uncharacterized protein</fullName>
    </submittedName>
</protein>
<dbReference type="KEGG" id="rfs:C1I64_04720"/>
<proteinExistence type="predicted"/>
<organism evidence="1 2">
    <name type="scientific">Rathayibacter festucae DSM 15932</name>
    <dbReference type="NCBI Taxonomy" id="1328866"/>
    <lineage>
        <taxon>Bacteria</taxon>
        <taxon>Bacillati</taxon>
        <taxon>Actinomycetota</taxon>
        <taxon>Actinomycetes</taxon>
        <taxon>Micrococcales</taxon>
        <taxon>Microbacteriaceae</taxon>
        <taxon>Rathayibacter</taxon>
    </lineage>
</organism>
<gene>
    <name evidence="1" type="ORF">C1I64_04720</name>
</gene>
<sequence length="72" mass="8311">MSLTIEELDVANHPVQRGPAVPVRVWVRFQEQPVITDAFAIEWNDRAVHVEWSMSDGTKLDAWVWANAVRRI</sequence>
<evidence type="ECO:0000313" key="2">
    <source>
        <dbReference type="Proteomes" id="UP000285317"/>
    </source>
</evidence>
<reference evidence="1 2" key="1">
    <citation type="submission" date="2018-03" db="EMBL/GenBank/DDBJ databases">
        <title>Bacteriophage NCPPB3778 and a type I-E CRISPR drive the evolution of the US Biological Select Agent, Rathayibacter toxicus.</title>
        <authorList>
            <person name="Davis E.W.II."/>
            <person name="Tabima J.F."/>
            <person name="Weisberg A.J."/>
            <person name="Dantas Lopes L."/>
            <person name="Wiseman M.S."/>
            <person name="Wiseman M.S."/>
            <person name="Pupko T."/>
            <person name="Belcher M.S."/>
            <person name="Sechler A.J."/>
            <person name="Tancos M.A."/>
            <person name="Schroeder B.K."/>
            <person name="Murray T.D."/>
            <person name="Luster D.G."/>
            <person name="Schneider W.L."/>
            <person name="Rogers E."/>
            <person name="Andreote F.D."/>
            <person name="Grunwald N.J."/>
            <person name="Putnam M.L."/>
            <person name="Chang J.H."/>
        </authorList>
    </citation>
    <scope>NUCLEOTIDE SEQUENCE [LARGE SCALE GENOMIC DNA]</scope>
    <source>
        <strain evidence="1 2">DSM 15932</strain>
    </source>
</reference>
<dbReference type="EMBL" id="CP028137">
    <property type="protein sequence ID" value="AZZ51412.1"/>
    <property type="molecule type" value="Genomic_DNA"/>
</dbReference>
<accession>A0A3Q9UXD7</accession>
<dbReference type="AlphaFoldDB" id="A0A3Q9UXD7"/>
<name>A0A3Q9UXD7_9MICO</name>
<dbReference type="Proteomes" id="UP000285317">
    <property type="component" value="Chromosome"/>
</dbReference>
<evidence type="ECO:0000313" key="1">
    <source>
        <dbReference type="EMBL" id="AZZ51412.1"/>
    </source>
</evidence>